<feature type="compositionally biased region" description="Basic and acidic residues" evidence="1">
    <location>
        <begin position="168"/>
        <end position="178"/>
    </location>
</feature>
<evidence type="ECO:0000259" key="3">
    <source>
        <dbReference type="Pfam" id="PF03703"/>
    </source>
</evidence>
<dbReference type="EMBL" id="LSNE01000009">
    <property type="protein sequence ID" value="KXI27675.1"/>
    <property type="molecule type" value="Genomic_DNA"/>
</dbReference>
<dbReference type="Pfam" id="PF03703">
    <property type="entry name" value="bPH_2"/>
    <property type="match status" value="2"/>
</dbReference>
<feature type="transmembrane region" description="Helical" evidence="2">
    <location>
        <begin position="388"/>
        <end position="410"/>
    </location>
</feature>
<name>A0A148KN59_9ALTE</name>
<gene>
    <name evidence="4" type="ORF">AX660_19165</name>
</gene>
<feature type="domain" description="YdbS-like PH" evidence="3">
    <location>
        <begin position="435"/>
        <end position="510"/>
    </location>
</feature>
<feature type="domain" description="YdbS-like PH" evidence="3">
    <location>
        <begin position="86"/>
        <end position="162"/>
    </location>
</feature>
<dbReference type="PANTHER" id="PTHR34473">
    <property type="entry name" value="UPF0699 TRANSMEMBRANE PROTEIN YDBS"/>
    <property type="match status" value="1"/>
</dbReference>
<feature type="transmembrane region" description="Helical" evidence="2">
    <location>
        <begin position="63"/>
        <end position="83"/>
    </location>
</feature>
<keyword evidence="2" id="KW-0472">Membrane</keyword>
<dbReference type="AlphaFoldDB" id="A0A148KN59"/>
<dbReference type="Proteomes" id="UP000070299">
    <property type="component" value="Unassembled WGS sequence"/>
</dbReference>
<protein>
    <recommendedName>
        <fullName evidence="3">YdbS-like PH domain-containing protein</fullName>
    </recommendedName>
</protein>
<reference evidence="5" key="1">
    <citation type="submission" date="2016-02" db="EMBL/GenBank/DDBJ databases">
        <authorList>
            <person name="Schultz-Johansen M."/>
            <person name="Glaring M.A."/>
            <person name="Bech P.K."/>
            <person name="Stougaard P."/>
        </authorList>
    </citation>
    <scope>NUCLEOTIDE SEQUENCE [LARGE SCALE GENOMIC DNA]</scope>
    <source>
        <strain evidence="5">S66</strain>
    </source>
</reference>
<feature type="region of interest" description="Disordered" evidence="1">
    <location>
        <begin position="168"/>
        <end position="187"/>
    </location>
</feature>
<dbReference type="InterPro" id="IPR005182">
    <property type="entry name" value="YdbS-like_PH"/>
</dbReference>
<organism evidence="4 5">
    <name type="scientific">Paraglaciecola hydrolytica</name>
    <dbReference type="NCBI Taxonomy" id="1799789"/>
    <lineage>
        <taxon>Bacteria</taxon>
        <taxon>Pseudomonadati</taxon>
        <taxon>Pseudomonadota</taxon>
        <taxon>Gammaproteobacteria</taxon>
        <taxon>Alteromonadales</taxon>
        <taxon>Alteromonadaceae</taxon>
        <taxon>Paraglaciecola</taxon>
    </lineage>
</organism>
<evidence type="ECO:0000313" key="5">
    <source>
        <dbReference type="Proteomes" id="UP000070299"/>
    </source>
</evidence>
<evidence type="ECO:0000256" key="2">
    <source>
        <dbReference type="SAM" id="Phobius"/>
    </source>
</evidence>
<evidence type="ECO:0000313" key="4">
    <source>
        <dbReference type="EMBL" id="KXI27675.1"/>
    </source>
</evidence>
<dbReference type="OrthoDB" id="155986at2"/>
<feature type="transmembrane region" description="Helical" evidence="2">
    <location>
        <begin position="257"/>
        <end position="287"/>
    </location>
</feature>
<accession>A0A148KN59</accession>
<keyword evidence="5" id="KW-1185">Reference proteome</keyword>
<keyword evidence="2" id="KW-0812">Transmembrane</keyword>
<dbReference type="STRING" id="1799789.AX660_19165"/>
<dbReference type="PANTHER" id="PTHR34473:SF2">
    <property type="entry name" value="UPF0699 TRANSMEMBRANE PROTEIN YDBT"/>
    <property type="match status" value="1"/>
</dbReference>
<feature type="transmembrane region" description="Helical" evidence="2">
    <location>
        <begin position="28"/>
        <end position="51"/>
    </location>
</feature>
<dbReference type="PIRSF" id="PIRSF026631">
    <property type="entry name" value="UCP026631"/>
    <property type="match status" value="1"/>
</dbReference>
<dbReference type="InterPro" id="IPR014529">
    <property type="entry name" value="UCP026631"/>
</dbReference>
<keyword evidence="2" id="KW-1133">Transmembrane helix</keyword>
<proteinExistence type="predicted"/>
<comment type="caution">
    <text evidence="4">The sequence shown here is derived from an EMBL/GenBank/DDBJ whole genome shotgun (WGS) entry which is preliminary data.</text>
</comment>
<evidence type="ECO:0000256" key="1">
    <source>
        <dbReference type="SAM" id="MobiDB-lite"/>
    </source>
</evidence>
<dbReference type="RefSeq" id="WP_068378960.1">
    <property type="nucleotide sequence ID" value="NZ_LSNE01000009.1"/>
</dbReference>
<sequence length="523" mass="59776">MDSSEPLQDLKHQAHTEDQWQRLSPIAILYFAVGFLRGIFGNVVYLLPALAFSYSSLQKHPYIWLPTITLLISLMFIVAVWSFQVYRFRFSENNVEIRSGIFSKKQLNLPFERIQNVKLEQPIYYRLTGFACLQLDTAGSAKQEAKLVALPLELAEQLKQQILSHKSEPTEANQHEIENNGTNNSTNSVHEQLLNQRSLSDLVIHGITSNRVWIILGGLAPFYDNIAEKLNQTLNSLGIDLKELFNLETHAVWQVTLFALSLTMLVMMLMLSFSILGSIVSFYGYTLSKSANRYIRRSGLLTKHEVSMPLSRLQLVMQKQDWLDVLLKRINLKLEQSNAQLDHASPSAVSNKILVPSITPLQSKALIDDLYPDNQLFNIGFMPISGFYLVRTIGYFLLPIWVLLESFVLYHHNIKVAGVLVGLFAVFSGLFYLRWRRWGVAFDEQYVYLRRGLIGIDYVCFPTYKVQQSQFKQSVMMKKHQLASVKLILASGSVTAPLLPQDVAYKLINHCLYKVESSKISWM</sequence>
<feature type="transmembrane region" description="Helical" evidence="2">
    <location>
        <begin position="416"/>
        <end position="433"/>
    </location>
</feature>